<organism evidence="1">
    <name type="scientific">Homo sapiens</name>
    <name type="common">Human</name>
    <dbReference type="NCBI Taxonomy" id="9606"/>
    <lineage>
        <taxon>Eukaryota</taxon>
        <taxon>Metazoa</taxon>
        <taxon>Chordata</taxon>
        <taxon>Craniata</taxon>
        <taxon>Vertebrata</taxon>
        <taxon>Euteleostomi</taxon>
        <taxon>Mammalia</taxon>
        <taxon>Eutheria</taxon>
        <taxon>Euarchontoglires</taxon>
        <taxon>Primates</taxon>
        <taxon>Haplorrhini</taxon>
        <taxon>Catarrhini</taxon>
        <taxon>Hominidae</taxon>
        <taxon>Homo</taxon>
    </lineage>
</organism>
<reference evidence="1" key="1">
    <citation type="submission" date="2003-05" db="EMBL/GenBank/DDBJ databases">
        <title>Cloning of human full-length CDSs in BD Creator(TM) System Donor vector.</title>
        <authorList>
            <person name="Kalnine N."/>
            <person name="Chen X."/>
            <person name="Rolfs A."/>
            <person name="Halleck A."/>
            <person name="Hines L."/>
            <person name="Eisenstein S."/>
            <person name="Koundinya M."/>
            <person name="Raphael J."/>
            <person name="Moreira D."/>
            <person name="Kelley T."/>
            <person name="LaBaer J."/>
            <person name="Lin Y."/>
            <person name="Phelan M."/>
            <person name="Farmer A."/>
        </authorList>
    </citation>
    <scope>NUCLEOTIDE SEQUENCE</scope>
</reference>
<dbReference type="EMBL" id="BT007334">
    <property type="protein sequence ID" value="AAP35998.1"/>
    <property type="molecule type" value="mRNA"/>
</dbReference>
<sequence length="37" mass="3795">MRVVMARLLSEGEQGIPTACAAFAQQPAGGHVAAWLG</sequence>
<dbReference type="PeptideAtlas" id="Q7KZJ2"/>
<protein>
    <submittedName>
        <fullName evidence="1">Chromosome 6 open reading frame 48</fullName>
    </submittedName>
</protein>
<proteinExistence type="evidence at transcript level"/>
<accession>Q7KZJ2</accession>
<dbReference type="AlphaFoldDB" id="Q7KZJ2"/>
<name>Q7KZJ2_HUMAN</name>
<evidence type="ECO:0000313" key="1">
    <source>
        <dbReference type="EMBL" id="AAP35998.1"/>
    </source>
</evidence>